<gene>
    <name evidence="1" type="ORF">DY78_GL001835</name>
</gene>
<evidence type="ECO:0000313" key="2">
    <source>
        <dbReference type="Proteomes" id="UP000050920"/>
    </source>
</evidence>
<name>A0A0R2NBM6_9LACO</name>
<dbReference type="InterPro" id="IPR010315">
    <property type="entry name" value="DUF915_hydro-like"/>
</dbReference>
<proteinExistence type="predicted"/>
<dbReference type="Gene3D" id="3.40.50.1820">
    <property type="entry name" value="alpha/beta hydrolase"/>
    <property type="match status" value="1"/>
</dbReference>
<evidence type="ECO:0008006" key="3">
    <source>
        <dbReference type="Google" id="ProtNLM"/>
    </source>
</evidence>
<dbReference type="RefSeq" id="WP_024623898.1">
    <property type="nucleotide sequence ID" value="NZ_AYGX02000169.1"/>
</dbReference>
<accession>A0A0R2NBM6</accession>
<keyword evidence="2" id="KW-1185">Reference proteome</keyword>
<dbReference type="Pfam" id="PF06028">
    <property type="entry name" value="DUF915"/>
    <property type="match status" value="1"/>
</dbReference>
<dbReference type="EMBL" id="AYGX02000169">
    <property type="protein sequence ID" value="KRO23236.1"/>
    <property type="molecule type" value="Genomic_DNA"/>
</dbReference>
<evidence type="ECO:0000313" key="1">
    <source>
        <dbReference type="EMBL" id="KRO23236.1"/>
    </source>
</evidence>
<sequence length="282" mass="31415">MKATTKQVLIVAGWLAVLLAVIGGTMMWQRQVRHRKHNIAAVTVTSTARIPNVLILDRHTTDREGRQLVAGMQRNNGYQSVVTVTVTANGRLNFNGEFRAHDNRPYLRIVLPNQTASEQKEALWIKMAIKYSQSHLHFKTFNLISYGSGGISATNYLEHTTKDVLPEHFIAIAPPFNGTSTAKNADKTTAVTKANQTLLLRSLTNQRQKIAKRVQVLLIAGKSKQHQNGDGVIPIQSALAGQAIFKGRVSRYQQKVLNSWRATHKGILSSFRLTNIIQDFIS</sequence>
<dbReference type="AlphaFoldDB" id="A0A0R2NBM6"/>
<reference evidence="1 2" key="1">
    <citation type="journal article" date="2015" name="Genome Announc.">
        <title>Expanding the biotechnology potential of lactobacilli through comparative genomics of 213 strains and associated genera.</title>
        <authorList>
            <person name="Sun Z."/>
            <person name="Harris H.M."/>
            <person name="McCann A."/>
            <person name="Guo C."/>
            <person name="Argimon S."/>
            <person name="Zhang W."/>
            <person name="Yang X."/>
            <person name="Jeffery I.B."/>
            <person name="Cooney J.C."/>
            <person name="Kagawa T.F."/>
            <person name="Liu W."/>
            <person name="Song Y."/>
            <person name="Salvetti E."/>
            <person name="Wrobel A."/>
            <person name="Rasinkangas P."/>
            <person name="Parkhill J."/>
            <person name="Rea M.C."/>
            <person name="O'Sullivan O."/>
            <person name="Ritari J."/>
            <person name="Douillard F.P."/>
            <person name="Paul Ross R."/>
            <person name="Yang R."/>
            <person name="Briner A.E."/>
            <person name="Felis G.E."/>
            <person name="de Vos W.M."/>
            <person name="Barrangou R."/>
            <person name="Klaenhammer T.R."/>
            <person name="Caufield P.W."/>
            <person name="Cui Y."/>
            <person name="Zhang H."/>
            <person name="O'Toole P.W."/>
        </authorList>
    </citation>
    <scope>NUCLEOTIDE SEQUENCE [LARGE SCALE GENOMIC DNA]</scope>
    <source>
        <strain evidence="1 2">DSM 21115</strain>
    </source>
</reference>
<comment type="caution">
    <text evidence="1">The sequence shown here is derived from an EMBL/GenBank/DDBJ whole genome shotgun (WGS) entry which is preliminary data.</text>
</comment>
<dbReference type="InterPro" id="IPR029058">
    <property type="entry name" value="AB_hydrolase_fold"/>
</dbReference>
<organism evidence="1 2">
    <name type="scientific">Lactiplantibacillus fabifermentans DSM 21115</name>
    <dbReference type="NCBI Taxonomy" id="1413187"/>
    <lineage>
        <taxon>Bacteria</taxon>
        <taxon>Bacillati</taxon>
        <taxon>Bacillota</taxon>
        <taxon>Bacilli</taxon>
        <taxon>Lactobacillales</taxon>
        <taxon>Lactobacillaceae</taxon>
        <taxon>Lactiplantibacillus</taxon>
    </lineage>
</organism>
<protein>
    <recommendedName>
        <fullName evidence="3">Hydrolase</fullName>
    </recommendedName>
</protein>
<dbReference type="Proteomes" id="UP000050920">
    <property type="component" value="Unassembled WGS sequence"/>
</dbReference>